<evidence type="ECO:0000256" key="1">
    <source>
        <dbReference type="SAM" id="SignalP"/>
    </source>
</evidence>
<feature type="chain" id="PRO_5040997249" description="G8 domain-containing protein" evidence="1">
    <location>
        <begin position="25"/>
        <end position="308"/>
    </location>
</feature>
<dbReference type="RefSeq" id="WP_263545316.1">
    <property type="nucleotide sequence ID" value="NZ_JAOVZO020000014.1"/>
</dbReference>
<accession>A0A9X3YJT4</accession>
<keyword evidence="4" id="KW-1185">Reference proteome</keyword>
<comment type="caution">
    <text evidence="3">The sequence shown here is derived from an EMBL/GenBank/DDBJ whole genome shotgun (WGS) entry which is preliminary data.</text>
</comment>
<name>A0A9X3YJT4_9GAMM</name>
<proteinExistence type="predicted"/>
<dbReference type="InterPro" id="IPR019316">
    <property type="entry name" value="G8_domain"/>
</dbReference>
<feature type="domain" description="G8" evidence="2">
    <location>
        <begin position="38"/>
        <end position="104"/>
    </location>
</feature>
<organism evidence="3 4">
    <name type="scientific">Tahibacter soli</name>
    <dbReference type="NCBI Taxonomy" id="2983605"/>
    <lineage>
        <taxon>Bacteria</taxon>
        <taxon>Pseudomonadati</taxon>
        <taxon>Pseudomonadota</taxon>
        <taxon>Gammaproteobacteria</taxon>
        <taxon>Lysobacterales</taxon>
        <taxon>Rhodanobacteraceae</taxon>
        <taxon>Tahibacter</taxon>
    </lineage>
</organism>
<evidence type="ECO:0000313" key="3">
    <source>
        <dbReference type="EMBL" id="MDC8012902.1"/>
    </source>
</evidence>
<evidence type="ECO:0000259" key="2">
    <source>
        <dbReference type="Pfam" id="PF10162"/>
    </source>
</evidence>
<evidence type="ECO:0000313" key="4">
    <source>
        <dbReference type="Proteomes" id="UP001139971"/>
    </source>
</evidence>
<keyword evidence="1" id="KW-0732">Signal</keyword>
<feature type="signal peptide" evidence="1">
    <location>
        <begin position="1"/>
        <end position="24"/>
    </location>
</feature>
<sequence>MRNRLSQTIFIVLPIVAMPPLVHAAASVQSGDWADPATWGGAVPGSTEDAVIRAAHTVTVTTAPPRAGAQVNAGGTLVIAETGRLEICVGCIFSNSGTVEVGGELVLGEDSSGATYKNWAPFTIHPGGSLVVTRNATLENALSTLTNDGHITNNGFLKNVLNGSSTLINHGTIDNNGILLNDVEMTNTGTITVGLVDIDLGLFSSSYHFVSEGGTVTTYPGSIWTSQEIFRMTNGAVFYNHGSFRTTGGIHHIVGNSSFHNYHEVAGATSLSAYDGGTFYTYCGATQNTVFGTVVDVCADTLFESGFE</sequence>
<gene>
    <name evidence="3" type="ORF">OD750_010135</name>
</gene>
<dbReference type="Proteomes" id="UP001139971">
    <property type="component" value="Unassembled WGS sequence"/>
</dbReference>
<dbReference type="AlphaFoldDB" id="A0A9X3YJT4"/>
<protein>
    <recommendedName>
        <fullName evidence="2">G8 domain-containing protein</fullName>
    </recommendedName>
</protein>
<dbReference type="Pfam" id="PF10162">
    <property type="entry name" value="G8"/>
    <property type="match status" value="1"/>
</dbReference>
<dbReference type="EMBL" id="JAOVZO020000014">
    <property type="protein sequence ID" value="MDC8012902.1"/>
    <property type="molecule type" value="Genomic_DNA"/>
</dbReference>
<reference evidence="3" key="1">
    <citation type="submission" date="2023-02" db="EMBL/GenBank/DDBJ databases">
        <title>Tahibacter soli sp. nov. isolated from soil.</title>
        <authorList>
            <person name="Baek J.H."/>
            <person name="Lee J.K."/>
            <person name="Choi D.G."/>
            <person name="Jeon C.O."/>
        </authorList>
    </citation>
    <scope>NUCLEOTIDE SEQUENCE</scope>
    <source>
        <strain evidence="3">BL</strain>
    </source>
</reference>